<evidence type="ECO:0000313" key="3">
    <source>
        <dbReference type="Proteomes" id="UP000053477"/>
    </source>
</evidence>
<dbReference type="InterPro" id="IPR002925">
    <property type="entry name" value="Dienelactn_hydro"/>
</dbReference>
<organism evidence="2 3">
    <name type="scientific">Schizopora paradoxa</name>
    <dbReference type="NCBI Taxonomy" id="27342"/>
    <lineage>
        <taxon>Eukaryota</taxon>
        <taxon>Fungi</taxon>
        <taxon>Dikarya</taxon>
        <taxon>Basidiomycota</taxon>
        <taxon>Agaricomycotina</taxon>
        <taxon>Agaricomycetes</taxon>
        <taxon>Hymenochaetales</taxon>
        <taxon>Schizoporaceae</taxon>
        <taxon>Schizopora</taxon>
    </lineage>
</organism>
<dbReference type="GO" id="GO:0016787">
    <property type="term" value="F:hydrolase activity"/>
    <property type="evidence" value="ECO:0007669"/>
    <property type="project" value="InterPro"/>
</dbReference>
<accession>A0A0H2SSD8</accession>
<dbReference type="Pfam" id="PF01738">
    <property type="entry name" value="DLH"/>
    <property type="match status" value="1"/>
</dbReference>
<dbReference type="OrthoDB" id="2147163at2759"/>
<dbReference type="STRING" id="27342.A0A0H2SSD8"/>
<name>A0A0H2SSD8_9AGAM</name>
<dbReference type="Gene3D" id="3.40.50.1820">
    <property type="entry name" value="alpha/beta hydrolase"/>
    <property type="match status" value="1"/>
</dbReference>
<sequence>MSAASAIGAGTGTPAGSRAAVVNANPACCSIPPVLSSNYVPKGKFIKYAGFEKVYVTGPEKSDTAIVSVYDIFGFFPQTEQGADILATTLNAVVYMPDFFEPNEPFPIDKFPPKSDEDKDDLQRFFAGPAKPEKAVDNLIRFGKSLREDGKIKVGAYGMCWGGKVTILAGSGETPVFDAVGALHPAMLSADDANDLSVPLGLFISKDEPIEEYEKMVDKISHKPFAEKNAYKLYPTMFHGWAAARANLDDPENKKQFEDVYARLSTFFTGAFEKNRGGTQASL</sequence>
<protein>
    <recommendedName>
        <fullName evidence="1">Dienelactone hydrolase domain-containing protein</fullName>
    </recommendedName>
</protein>
<dbReference type="Proteomes" id="UP000053477">
    <property type="component" value="Unassembled WGS sequence"/>
</dbReference>
<dbReference type="FunCoup" id="A0A0H2SSD8">
    <property type="interactions" value="22"/>
</dbReference>
<evidence type="ECO:0000313" key="2">
    <source>
        <dbReference type="EMBL" id="KLO20021.1"/>
    </source>
</evidence>
<dbReference type="PANTHER" id="PTHR47668">
    <property type="entry name" value="DIENELACTONE HYDROLASE FAMILY PROTEIN (AFU_ORTHOLOGUE AFUA_6G01940)"/>
    <property type="match status" value="1"/>
</dbReference>
<dbReference type="InterPro" id="IPR029058">
    <property type="entry name" value="AB_hydrolase_fold"/>
</dbReference>
<gene>
    <name evidence="2" type="ORF">SCHPADRAFT_912270</name>
</gene>
<dbReference type="EMBL" id="KQ085883">
    <property type="protein sequence ID" value="KLO20021.1"/>
    <property type="molecule type" value="Genomic_DNA"/>
</dbReference>
<dbReference type="SUPFAM" id="SSF53474">
    <property type="entry name" value="alpha/beta-Hydrolases"/>
    <property type="match status" value="1"/>
</dbReference>
<feature type="domain" description="Dienelactone hydrolase" evidence="1">
    <location>
        <begin position="54"/>
        <end position="269"/>
    </location>
</feature>
<reference evidence="2 3" key="1">
    <citation type="submission" date="2015-04" db="EMBL/GenBank/DDBJ databases">
        <title>Complete genome sequence of Schizopora paradoxa KUC8140, a cosmopolitan wood degrader in East Asia.</title>
        <authorList>
            <consortium name="DOE Joint Genome Institute"/>
            <person name="Min B."/>
            <person name="Park H."/>
            <person name="Jang Y."/>
            <person name="Kim J.-J."/>
            <person name="Kim K.H."/>
            <person name="Pangilinan J."/>
            <person name="Lipzen A."/>
            <person name="Riley R."/>
            <person name="Grigoriev I.V."/>
            <person name="Spatafora J.W."/>
            <person name="Choi I.-G."/>
        </authorList>
    </citation>
    <scope>NUCLEOTIDE SEQUENCE [LARGE SCALE GENOMIC DNA]</scope>
    <source>
        <strain evidence="2 3">KUC8140</strain>
    </source>
</reference>
<keyword evidence="3" id="KW-1185">Reference proteome</keyword>
<proteinExistence type="predicted"/>
<evidence type="ECO:0000259" key="1">
    <source>
        <dbReference type="Pfam" id="PF01738"/>
    </source>
</evidence>
<dbReference type="InParanoid" id="A0A0H2SSD8"/>
<dbReference type="AlphaFoldDB" id="A0A0H2SSD8"/>
<dbReference type="PANTHER" id="PTHR47668:SF1">
    <property type="entry name" value="DIENELACTONE HYDROLASE DOMAIN-CONTAINING PROTEIN-RELATED"/>
    <property type="match status" value="1"/>
</dbReference>